<dbReference type="Proteomes" id="UP000492821">
    <property type="component" value="Unassembled WGS sequence"/>
</dbReference>
<evidence type="ECO:0000256" key="3">
    <source>
        <dbReference type="ARBA" id="ARBA00022801"/>
    </source>
</evidence>
<dbReference type="PROSITE" id="PS50240">
    <property type="entry name" value="TRYPSIN_DOM"/>
    <property type="match status" value="1"/>
</dbReference>
<proteinExistence type="inferred from homology"/>
<dbReference type="WBParaSite" id="Pan_g23672.t1">
    <property type="protein sequence ID" value="Pan_g23672.t1"/>
    <property type="gene ID" value="Pan_g23672"/>
</dbReference>
<dbReference type="InterPro" id="IPR001314">
    <property type="entry name" value="Peptidase_S1A"/>
</dbReference>
<feature type="signal peptide" evidence="6">
    <location>
        <begin position="1"/>
        <end position="20"/>
    </location>
</feature>
<dbReference type="PRINTS" id="PR00722">
    <property type="entry name" value="CHYMOTRYPSIN"/>
</dbReference>
<dbReference type="SUPFAM" id="SSF50494">
    <property type="entry name" value="Trypsin-like serine proteases"/>
    <property type="match status" value="1"/>
</dbReference>
<keyword evidence="3" id="KW-0378">Hydrolase</keyword>
<accession>A0A7E4VQA0</accession>
<dbReference type="PANTHER" id="PTHR24276">
    <property type="entry name" value="POLYSERASE-RELATED"/>
    <property type="match status" value="1"/>
</dbReference>
<dbReference type="Pfam" id="PF00089">
    <property type="entry name" value="Trypsin"/>
    <property type="match status" value="1"/>
</dbReference>
<evidence type="ECO:0000313" key="8">
    <source>
        <dbReference type="Proteomes" id="UP000492821"/>
    </source>
</evidence>
<reference evidence="8" key="1">
    <citation type="journal article" date="2013" name="Genetics">
        <title>The draft genome and transcriptome of Panagrellus redivivus are shaped by the harsh demands of a free-living lifestyle.</title>
        <authorList>
            <person name="Srinivasan J."/>
            <person name="Dillman A.R."/>
            <person name="Macchietto M.G."/>
            <person name="Heikkinen L."/>
            <person name="Lakso M."/>
            <person name="Fracchia K.M."/>
            <person name="Antoshechkin I."/>
            <person name="Mortazavi A."/>
            <person name="Wong G."/>
            <person name="Sternberg P.W."/>
        </authorList>
    </citation>
    <scope>NUCLEOTIDE SEQUENCE [LARGE SCALE GENOMIC DNA]</scope>
    <source>
        <strain evidence="8">MT8872</strain>
    </source>
</reference>
<dbReference type="GO" id="GO:0006508">
    <property type="term" value="P:proteolysis"/>
    <property type="evidence" value="ECO:0007669"/>
    <property type="project" value="UniProtKB-KW"/>
</dbReference>
<evidence type="ECO:0000313" key="9">
    <source>
        <dbReference type="WBParaSite" id="Pan_g23672.t1"/>
    </source>
</evidence>
<feature type="chain" id="PRO_5028985814" evidence="6">
    <location>
        <begin position="21"/>
        <end position="290"/>
    </location>
</feature>
<evidence type="ECO:0000259" key="7">
    <source>
        <dbReference type="PROSITE" id="PS50240"/>
    </source>
</evidence>
<keyword evidence="2" id="KW-0645">Protease</keyword>
<keyword evidence="6" id="KW-0732">Signal</keyword>
<name>A0A7E4VQA0_PANRE</name>
<protein>
    <submittedName>
        <fullName evidence="9">Peptidase S1 domain-containing protein</fullName>
    </submittedName>
</protein>
<keyword evidence="5" id="KW-1015">Disulfide bond</keyword>
<dbReference type="InterPro" id="IPR001254">
    <property type="entry name" value="Trypsin_dom"/>
</dbReference>
<dbReference type="InterPro" id="IPR050430">
    <property type="entry name" value="Peptidase_S1"/>
</dbReference>
<dbReference type="PANTHER" id="PTHR24276:SF98">
    <property type="entry name" value="FI18310P1-RELATED"/>
    <property type="match status" value="1"/>
</dbReference>
<organism evidence="8 9">
    <name type="scientific">Panagrellus redivivus</name>
    <name type="common">Microworm</name>
    <dbReference type="NCBI Taxonomy" id="6233"/>
    <lineage>
        <taxon>Eukaryota</taxon>
        <taxon>Metazoa</taxon>
        <taxon>Ecdysozoa</taxon>
        <taxon>Nematoda</taxon>
        <taxon>Chromadorea</taxon>
        <taxon>Rhabditida</taxon>
        <taxon>Tylenchina</taxon>
        <taxon>Panagrolaimomorpha</taxon>
        <taxon>Panagrolaimoidea</taxon>
        <taxon>Panagrolaimidae</taxon>
        <taxon>Panagrellus</taxon>
    </lineage>
</organism>
<dbReference type="SMART" id="SM00020">
    <property type="entry name" value="Tryp_SPc"/>
    <property type="match status" value="1"/>
</dbReference>
<keyword evidence="8" id="KW-1185">Reference proteome</keyword>
<sequence>MVSQIHLFLIAATCIISIYANHFDSYPDSNQLSFDPDVDVESGFKPRIINPIVPGSHSLPFMAFISIRVNNYAKYCAGTIIAHKYVMTALHCLTHAVRDLNVLTYQVEKLMTVRVGSQYKTKGGATYGVVESFKTNNTLAYKEENIVILELKHNIFVAGAKPIKLGAWKPKVGTRLKIAGYTRVVNGARKSIDQYAIGNATVFALPPCEGKPYAFCVRDVNQGASVGDEGGPAYMLVKGEYIQVGMILDDDPKKNTDQRVLSSGAYLLIRPFCGFIAAVTKGLARCKAIN</sequence>
<dbReference type="GO" id="GO:0004252">
    <property type="term" value="F:serine-type endopeptidase activity"/>
    <property type="evidence" value="ECO:0007669"/>
    <property type="project" value="InterPro"/>
</dbReference>
<dbReference type="Gene3D" id="2.40.10.10">
    <property type="entry name" value="Trypsin-like serine proteases"/>
    <property type="match status" value="1"/>
</dbReference>
<feature type="domain" description="Peptidase S1" evidence="7">
    <location>
        <begin position="48"/>
        <end position="281"/>
    </location>
</feature>
<dbReference type="AlphaFoldDB" id="A0A7E4VQA0"/>
<dbReference type="InterPro" id="IPR009003">
    <property type="entry name" value="Peptidase_S1_PA"/>
</dbReference>
<evidence type="ECO:0000256" key="5">
    <source>
        <dbReference type="ARBA" id="ARBA00023157"/>
    </source>
</evidence>
<evidence type="ECO:0000256" key="1">
    <source>
        <dbReference type="ARBA" id="ARBA00007664"/>
    </source>
</evidence>
<reference evidence="9" key="2">
    <citation type="submission" date="2020-10" db="UniProtKB">
        <authorList>
            <consortium name="WormBaseParasite"/>
        </authorList>
    </citation>
    <scope>IDENTIFICATION</scope>
</reference>
<evidence type="ECO:0000256" key="6">
    <source>
        <dbReference type="SAM" id="SignalP"/>
    </source>
</evidence>
<evidence type="ECO:0000256" key="4">
    <source>
        <dbReference type="ARBA" id="ARBA00022825"/>
    </source>
</evidence>
<keyword evidence="4" id="KW-0720">Serine protease</keyword>
<comment type="similarity">
    <text evidence="1">Belongs to the peptidase S1 family.</text>
</comment>
<dbReference type="InterPro" id="IPR043504">
    <property type="entry name" value="Peptidase_S1_PA_chymotrypsin"/>
</dbReference>
<evidence type="ECO:0000256" key="2">
    <source>
        <dbReference type="ARBA" id="ARBA00022670"/>
    </source>
</evidence>